<keyword evidence="1" id="KW-1133">Transmembrane helix</keyword>
<keyword evidence="1" id="KW-0472">Membrane</keyword>
<evidence type="ECO:0000256" key="1">
    <source>
        <dbReference type="SAM" id="Phobius"/>
    </source>
</evidence>
<dbReference type="InterPro" id="IPR046575">
    <property type="entry name" value="DUF6635"/>
</dbReference>
<keyword evidence="3" id="KW-1185">Reference proteome</keyword>
<dbReference type="RefSeq" id="WP_193081551.1">
    <property type="nucleotide sequence ID" value="NZ_CP045201.1"/>
</dbReference>
<feature type="transmembrane region" description="Helical" evidence="1">
    <location>
        <begin position="130"/>
        <end position="151"/>
    </location>
</feature>
<feature type="transmembrane region" description="Helical" evidence="1">
    <location>
        <begin position="185"/>
        <end position="218"/>
    </location>
</feature>
<reference evidence="2 3" key="1">
    <citation type="submission" date="2019-10" db="EMBL/GenBank/DDBJ databases">
        <title>Pseudopuniceibacterium sp. HQ09 islated from Antarctica.</title>
        <authorList>
            <person name="Liao L."/>
            <person name="Su S."/>
            <person name="Chen B."/>
            <person name="Yu Y."/>
        </authorList>
    </citation>
    <scope>NUCLEOTIDE SEQUENCE [LARGE SCALE GENOMIC DNA]</scope>
    <source>
        <strain evidence="2 3">HQ09</strain>
    </source>
</reference>
<gene>
    <name evidence="2" type="ORF">F3W81_00250</name>
</gene>
<protein>
    <submittedName>
        <fullName evidence="2">Uncharacterized protein</fullName>
    </submittedName>
</protein>
<feature type="transmembrane region" description="Helical" evidence="1">
    <location>
        <begin position="44"/>
        <end position="64"/>
    </location>
</feature>
<name>A0A7M3V2T9_9RHOB</name>
<keyword evidence="1" id="KW-0812">Transmembrane</keyword>
<evidence type="ECO:0000313" key="3">
    <source>
        <dbReference type="Proteomes" id="UP000594118"/>
    </source>
</evidence>
<organism evidence="2 3">
    <name type="scientific">Pseudooceanicola spongiae</name>
    <dbReference type="NCBI Taxonomy" id="2613965"/>
    <lineage>
        <taxon>Bacteria</taxon>
        <taxon>Pseudomonadati</taxon>
        <taxon>Pseudomonadota</taxon>
        <taxon>Alphaproteobacteria</taxon>
        <taxon>Rhodobacterales</taxon>
        <taxon>Paracoccaceae</taxon>
        <taxon>Pseudooceanicola</taxon>
    </lineage>
</organism>
<dbReference type="KEGG" id="pshq:F3W81_00250"/>
<proteinExistence type="predicted"/>
<sequence length="268" mass="29008">MTHPSENNAKAVRDRVDTFVRAHFHFGATIRLHSTAFGWDLLRAPINVVLAPIFLLMGLTALLARVARLPRLATWLSSRHILLKTSVAQRVETAIISDLLENAPLTQRSRDLIDHYTSVRSAVAEITTSLLVLFAGLAMFGAVTPGIASLAPQVSGYVAHASAVAHFPLGSRLGMLWYDVFPVSLSVWFVVLTATVLAMVASVVTTFAGIIADPLQALLGVHRRRLMRLLEKIAVVEGSASGLAPEHILARLADLIDAGISLVRVFRS</sequence>
<dbReference type="EMBL" id="CP045201">
    <property type="protein sequence ID" value="QOL79402.1"/>
    <property type="molecule type" value="Genomic_DNA"/>
</dbReference>
<dbReference type="Proteomes" id="UP000594118">
    <property type="component" value="Chromosome"/>
</dbReference>
<evidence type="ECO:0000313" key="2">
    <source>
        <dbReference type="EMBL" id="QOL79402.1"/>
    </source>
</evidence>
<dbReference type="Pfam" id="PF20340">
    <property type="entry name" value="DUF6635"/>
    <property type="match status" value="1"/>
</dbReference>
<accession>A0A7M3V2T9</accession>
<dbReference type="AlphaFoldDB" id="A0A7M3V2T9"/>